<organism evidence="1 2">
    <name type="scientific">Tanacetum coccineum</name>
    <dbReference type="NCBI Taxonomy" id="301880"/>
    <lineage>
        <taxon>Eukaryota</taxon>
        <taxon>Viridiplantae</taxon>
        <taxon>Streptophyta</taxon>
        <taxon>Embryophyta</taxon>
        <taxon>Tracheophyta</taxon>
        <taxon>Spermatophyta</taxon>
        <taxon>Magnoliopsida</taxon>
        <taxon>eudicotyledons</taxon>
        <taxon>Gunneridae</taxon>
        <taxon>Pentapetalae</taxon>
        <taxon>asterids</taxon>
        <taxon>campanulids</taxon>
        <taxon>Asterales</taxon>
        <taxon>Asteraceae</taxon>
        <taxon>Asteroideae</taxon>
        <taxon>Anthemideae</taxon>
        <taxon>Anthemidinae</taxon>
        <taxon>Tanacetum</taxon>
    </lineage>
</organism>
<evidence type="ECO:0000313" key="2">
    <source>
        <dbReference type="Proteomes" id="UP001151760"/>
    </source>
</evidence>
<name>A0ABQ5AIJ7_9ASTR</name>
<reference evidence="1" key="1">
    <citation type="journal article" date="2022" name="Int. J. Mol. Sci.">
        <title>Draft Genome of Tanacetum Coccineum: Genomic Comparison of Closely Related Tanacetum-Family Plants.</title>
        <authorList>
            <person name="Yamashiro T."/>
            <person name="Shiraishi A."/>
            <person name="Nakayama K."/>
            <person name="Satake H."/>
        </authorList>
    </citation>
    <scope>NUCLEOTIDE SEQUENCE</scope>
</reference>
<keyword evidence="2" id="KW-1185">Reference proteome</keyword>
<evidence type="ECO:0000313" key="1">
    <source>
        <dbReference type="EMBL" id="GJT02153.1"/>
    </source>
</evidence>
<dbReference type="EMBL" id="BQNB010012327">
    <property type="protein sequence ID" value="GJT02153.1"/>
    <property type="molecule type" value="Genomic_DNA"/>
</dbReference>
<dbReference type="Proteomes" id="UP001151760">
    <property type="component" value="Unassembled WGS sequence"/>
</dbReference>
<comment type="caution">
    <text evidence="1">The sequence shown here is derived from an EMBL/GenBank/DDBJ whole genome shotgun (WGS) entry which is preliminary data.</text>
</comment>
<gene>
    <name evidence="1" type="ORF">Tco_0823322</name>
</gene>
<proteinExistence type="predicted"/>
<accession>A0ABQ5AIJ7</accession>
<protein>
    <submittedName>
        <fullName evidence="1">Uncharacterized protein</fullName>
    </submittedName>
</protein>
<reference evidence="1" key="2">
    <citation type="submission" date="2022-01" db="EMBL/GenBank/DDBJ databases">
        <authorList>
            <person name="Yamashiro T."/>
            <person name="Shiraishi A."/>
            <person name="Satake H."/>
            <person name="Nakayama K."/>
        </authorList>
    </citation>
    <scope>NUCLEOTIDE SEQUENCE</scope>
</reference>
<sequence length="181" mass="21064">MCLKPGMFRMPPPQHKQNTTVASCSRNTNPPMLNLQGCNSHYCVRRPQLKCYHVKIWSANNSHVKTPELRMRMLTREFKYHSNGTVKFIVVPKLFSSHSRQLITTKNWITIPPSHSNLRTIGQTVVTATSIPFKCSIFEDILSRKLRFKDKDFRYSDFEASRYAKVNEAMLVKDTRSQGWQ</sequence>